<feature type="domain" description="Hint" evidence="3">
    <location>
        <begin position="824"/>
        <end position="916"/>
    </location>
</feature>
<evidence type="ECO:0000256" key="2">
    <source>
        <dbReference type="SAM" id="Phobius"/>
    </source>
</evidence>
<dbReference type="InterPro" id="IPR011626">
    <property type="entry name" value="Alpha-macroglobulin_TED"/>
</dbReference>
<dbReference type="GO" id="GO:0005615">
    <property type="term" value="C:extracellular space"/>
    <property type="evidence" value="ECO:0007669"/>
    <property type="project" value="InterPro"/>
</dbReference>
<gene>
    <name evidence="6" type="ORF">A2397_00880</name>
</gene>
<dbReference type="SMART" id="SM00306">
    <property type="entry name" value="HintN"/>
    <property type="match status" value="1"/>
</dbReference>
<dbReference type="SUPFAM" id="SSF51294">
    <property type="entry name" value="Hedgehog/intein (Hint) domain"/>
    <property type="match status" value="1"/>
</dbReference>
<dbReference type="Gene3D" id="1.50.10.20">
    <property type="match status" value="1"/>
</dbReference>
<dbReference type="Pfam" id="PF07678">
    <property type="entry name" value="TED_complement"/>
    <property type="match status" value="1"/>
</dbReference>
<evidence type="ECO:0000313" key="7">
    <source>
        <dbReference type="Proteomes" id="UP000176424"/>
    </source>
</evidence>
<dbReference type="InterPro" id="IPR002890">
    <property type="entry name" value="MG2"/>
</dbReference>
<dbReference type="Pfam" id="PF17973">
    <property type="entry name" value="bMG10"/>
    <property type="match status" value="1"/>
</dbReference>
<dbReference type="InterPro" id="IPR008930">
    <property type="entry name" value="Terpenoid_cyclase/PrenylTrfase"/>
</dbReference>
<dbReference type="InterPro" id="IPR041246">
    <property type="entry name" value="Bact_MG10"/>
</dbReference>
<keyword evidence="2" id="KW-0812">Transmembrane</keyword>
<evidence type="ECO:0000259" key="4">
    <source>
        <dbReference type="SMART" id="SM01359"/>
    </source>
</evidence>
<evidence type="ECO:0000259" key="5">
    <source>
        <dbReference type="SMART" id="SM01360"/>
    </source>
</evidence>
<dbReference type="InterPro" id="IPR011625">
    <property type="entry name" value="A2M_N_BRD"/>
</dbReference>
<protein>
    <submittedName>
        <fullName evidence="6">Uncharacterized protein</fullName>
    </submittedName>
</protein>
<dbReference type="InterPro" id="IPR051802">
    <property type="entry name" value="YfhM-like"/>
</dbReference>
<dbReference type="InterPro" id="IPR047565">
    <property type="entry name" value="Alpha-macroglob_thiol-ester_cl"/>
</dbReference>
<feature type="domain" description="Alpha-2-macroglobulin" evidence="5">
    <location>
        <begin position="968"/>
        <end position="1058"/>
    </location>
</feature>
<evidence type="ECO:0000256" key="1">
    <source>
        <dbReference type="ARBA" id="ARBA00010556"/>
    </source>
</evidence>
<dbReference type="Gene3D" id="2.60.40.1930">
    <property type="match status" value="1"/>
</dbReference>
<comment type="caution">
    <text evidence="6">The sequence shown here is derived from an EMBL/GenBank/DDBJ whole genome shotgun (WGS) entry which is preliminary data.</text>
</comment>
<organism evidence="6 7">
    <name type="scientific">Candidatus Amesbacteria bacterium RIFOXYB1_FULL_44_23</name>
    <dbReference type="NCBI Taxonomy" id="1797263"/>
    <lineage>
        <taxon>Bacteria</taxon>
        <taxon>Candidatus Amesiibacteriota</taxon>
    </lineage>
</organism>
<dbReference type="Gene3D" id="2.170.16.10">
    <property type="entry name" value="Hedgehog/Intein (Hint) domain"/>
    <property type="match status" value="1"/>
</dbReference>
<dbReference type="GO" id="GO:0004866">
    <property type="term" value="F:endopeptidase inhibitor activity"/>
    <property type="evidence" value="ECO:0007669"/>
    <property type="project" value="InterPro"/>
</dbReference>
<dbReference type="CDD" id="cd00081">
    <property type="entry name" value="Hint"/>
    <property type="match status" value="1"/>
</dbReference>
<reference evidence="6 7" key="1">
    <citation type="journal article" date="2016" name="Nat. Commun.">
        <title>Thousands of microbial genomes shed light on interconnected biogeochemical processes in an aquifer system.</title>
        <authorList>
            <person name="Anantharaman K."/>
            <person name="Brown C.T."/>
            <person name="Hug L.A."/>
            <person name="Sharon I."/>
            <person name="Castelle C.J."/>
            <person name="Probst A.J."/>
            <person name="Thomas B.C."/>
            <person name="Singh A."/>
            <person name="Wilkins M.J."/>
            <person name="Karaoz U."/>
            <person name="Brodie E.L."/>
            <person name="Williams K.H."/>
            <person name="Hubbard S.S."/>
            <person name="Banfield J.F."/>
        </authorList>
    </citation>
    <scope>NUCLEOTIDE SEQUENCE [LARGE SCALE GENOMIC DNA]</scope>
</reference>
<comment type="similarity">
    <text evidence="1">Belongs to the protease inhibitor I39 (alpha-2-macroglobulin) family. Bacterial alpha-2-macroglobulin subfamily.</text>
</comment>
<dbReference type="InterPro" id="IPR001599">
    <property type="entry name" value="Macroglobln_a2"/>
</dbReference>
<feature type="transmembrane region" description="Helical" evidence="2">
    <location>
        <begin position="1644"/>
        <end position="1665"/>
    </location>
</feature>
<dbReference type="EMBL" id="MEXR01000034">
    <property type="protein sequence ID" value="OGD09314.1"/>
    <property type="molecule type" value="Genomic_DNA"/>
</dbReference>
<name>A0A1F4ZV99_9BACT</name>
<dbReference type="InterPro" id="IPR036844">
    <property type="entry name" value="Hint_dom_sf"/>
</dbReference>
<dbReference type="InterPro" id="IPR003587">
    <property type="entry name" value="Hint_dom_N"/>
</dbReference>
<sequence>MPYKKISLLSFLVFFLALVNITFFSPDPKIPPPVDLNTPASQTEVLGAQTQAPVIYISNSREGFNLGGVFTQSSLDEPAINLETANETGTATIDVYQATTDNLLNFLIHNDKYEQTQKVDPSAFTKINTVSTQLTTGQNHIVLPTTGEGLWLLRIAFGTKESFVYLLRSEIAAVAKQAGNQIVVWTQNLATKRSVTSASLTTYSLNGAIKPSKNLNLGREGIISYIPSSDLADVGIVTSGTHLALVPMNLRYLNWGYQSTTFKIRSPASRYFIFTDRPLYRPGDTVYFKAIVREDDDARYKVAKGSVKVVAYKDWDTNSAFFEQTLPLSDHGSADGSFILPSALGTGNFRISVSTVPASDLSHDGETYDWDQNQAAFQVEHFRKPEYFLDISTDKRELVAKEDLKFTVTGNYFSGQPLSNQEVKYKVYTANFYEYDFLTDFSQNVDPQNYYYGHWGQKVVEEGQVVLDSIGNAEKIISTGTSANVSTKPQVFSVEVSFTDSSGNPVLARKNVLVYPAEFSIFRHSSFYTGQVNRTFNLPIIIKSRTTTRVKDIKISSSIVRQSWIEKPLEPGQKYPSYSYETETLSPVYATTDQLGKATLSFTPTKTGSYTFSVFAVDAKGNQVSKDFYTWVSEIDRPATVTQNYQMLKIESDKKEYLPGDTVNLKVWSDIPDSDILLSLERGRVDRFQVVKMSGKSQIVPVKLDVDHVPNIFAVISSFSDSAFHTNSVNLAVSAQEKRLQVKLAPSASRYGPGQTAVIDIQTLNSQGKPTPAEVSIWAVDKAIFELSTSNLPDIFNRYWTNRTNQTSTTNSLESIFVNTAEMGGCFPAGTKVAVSPNSTRPIETINPGDTVLTRVSPASSKQVSAVVKSVHKTRVDGYLVINTDLKITPNHILLVNGIWQTASVIQVGDYLTGISGQPIEVTSVEWLGLPTEVYNLEVADYHTFIASGYYVHNEKGAGDTRSVFKDTAYWNPTVRTDKDGQGRIAFKLPDNLTTWTVAAVAATPSTLVGQNTVEIVTSKEVITRLMLPNILRVGDNLYISSLTHNFTPSALTFQTRLEFDSGEIVSQPSLTHPPLSPNAILTSSWQIKPQKENPEAKITAESKSDTGKGDTIIATIPVLAFGFTDTTTHVGTDNQTYSFEIPPDTNLAKSQVTVSLSANLLGTLPSAMKYLIGYPYGCVEQTTSRLIPALIAKANLDLFYDAISQKDITNIIDTGIARLSALQTPSGGWGWWSEDTPSPYTTAYVLENLDAAKKDVVTVPDYLFNQAFEYFKNSTFTDNFSKVYQTYVLNLLGRSEKTQVTQFTDIGPTTLAYAVLANILAGNTNPDTNGYNKLIALSQTAGETVYWPTDTQIPYPSIETSTALAIRAIIAQNTNRDLAVKASRYFLVRRQGNYWANTHATAQLIKSIVALHKTGSESNPDFAYTVKIGDRTISLGRISSAVQTIKDVVIPQDLIKPGPLKIEVLKDGVGQLYSVAGLQAFRTDPGASAVTKTLTLTREYVNDKGAQFSLGVGDIVTVKLAVTGLPPDSKYLVVEDDLPSGMIPVNTRLKNESPEASSFWVNKEYTQNGVILSSSQPLANPVFTYKARVVAEGVFQVPPASAQLMYQPEVYARTGVSTLTTNRFSESPSVVQKVQEAVSKSPFLNPIFLLVVSLTALTLGTFFISRWKKLKSKPL</sequence>
<evidence type="ECO:0000313" key="6">
    <source>
        <dbReference type="EMBL" id="OGD09314.1"/>
    </source>
</evidence>
<evidence type="ECO:0000259" key="3">
    <source>
        <dbReference type="SMART" id="SM00306"/>
    </source>
</evidence>
<dbReference type="SMART" id="SM01360">
    <property type="entry name" value="A2M"/>
    <property type="match status" value="1"/>
</dbReference>
<dbReference type="CDD" id="cd02891">
    <property type="entry name" value="A2M_like"/>
    <property type="match status" value="1"/>
</dbReference>
<dbReference type="Proteomes" id="UP000176424">
    <property type="component" value="Unassembled WGS sequence"/>
</dbReference>
<dbReference type="STRING" id="1797263.A2397_00880"/>
<dbReference type="PANTHER" id="PTHR40094:SF1">
    <property type="entry name" value="UBIQUITIN DOMAIN-CONTAINING PROTEIN"/>
    <property type="match status" value="1"/>
</dbReference>
<dbReference type="NCBIfam" id="TIGR01443">
    <property type="entry name" value="intein_Cterm"/>
    <property type="match status" value="1"/>
</dbReference>
<dbReference type="SMART" id="SM01419">
    <property type="entry name" value="Thiol-ester_cl"/>
    <property type="match status" value="1"/>
</dbReference>
<dbReference type="Pfam" id="PF00207">
    <property type="entry name" value="A2M"/>
    <property type="match status" value="1"/>
</dbReference>
<dbReference type="Pfam" id="PF07703">
    <property type="entry name" value="A2M_BRD"/>
    <property type="match status" value="1"/>
</dbReference>
<keyword evidence="2" id="KW-1133">Transmembrane helix</keyword>
<dbReference type="SMART" id="SM01359">
    <property type="entry name" value="A2M_N_2"/>
    <property type="match status" value="1"/>
</dbReference>
<keyword evidence="2" id="KW-0472">Membrane</keyword>
<feature type="domain" description="Alpha-2-macroglobulin bait region" evidence="4">
    <location>
        <begin position="648"/>
        <end position="787"/>
    </location>
</feature>
<dbReference type="InterPro" id="IPR030934">
    <property type="entry name" value="Intein_C"/>
</dbReference>
<dbReference type="PROSITE" id="PS50818">
    <property type="entry name" value="INTEIN_C_TER"/>
    <property type="match status" value="1"/>
</dbReference>
<dbReference type="SUPFAM" id="SSF48239">
    <property type="entry name" value="Terpenoid cyclases/Protein prenyltransferases"/>
    <property type="match status" value="1"/>
</dbReference>
<dbReference type="PANTHER" id="PTHR40094">
    <property type="entry name" value="ALPHA-2-MACROGLOBULIN HOMOLOG"/>
    <property type="match status" value="1"/>
</dbReference>
<accession>A0A1F4ZV99</accession>
<dbReference type="Pfam" id="PF07591">
    <property type="entry name" value="PT-HINT"/>
    <property type="match status" value="1"/>
</dbReference>
<dbReference type="Pfam" id="PF01835">
    <property type="entry name" value="MG2"/>
    <property type="match status" value="1"/>
</dbReference>
<proteinExistence type="inferred from homology"/>